<dbReference type="OrthoDB" id="1453741at2"/>
<feature type="transmembrane region" description="Helical" evidence="1">
    <location>
        <begin position="218"/>
        <end position="240"/>
    </location>
</feature>
<sequence>MFKKTFLFVTTILAATSASTGYGSPDSLKGSVSADIFLDWFNNAEKCVHIKGLIILNLIPSIFLIIQSVLFLKDQKKLKGIFTVFAVFANLIGVFIIINYAYPIASQIEGWAPDKLPSNWISLKDEWFKYIEIYGLLGMLGWLCFVITYFVPSSKHVAVKKLPRFLNFSKNALLFFLTFVMGLSAARLYDFCFFTFTYEISGTTFIEMHRPLDLVIRKVAPIVFTFLFSLYILLTILFFSEKNKNKGLLIILATIFLVCDTFIALEYNGPINDLFNSWTSTTIPINWASIRDKWLNYHLYRDVLMIFGFSSIILTYFVQKNEIAKK</sequence>
<organism evidence="2 3">
    <name type="scientific">Flavobacterium caeni</name>
    <dbReference type="NCBI Taxonomy" id="490189"/>
    <lineage>
        <taxon>Bacteria</taxon>
        <taxon>Pseudomonadati</taxon>
        <taxon>Bacteroidota</taxon>
        <taxon>Flavobacteriia</taxon>
        <taxon>Flavobacteriales</taxon>
        <taxon>Flavobacteriaceae</taxon>
        <taxon>Flavobacterium</taxon>
    </lineage>
</organism>
<keyword evidence="1" id="KW-1133">Transmembrane helix</keyword>
<evidence type="ECO:0000313" key="3">
    <source>
        <dbReference type="Proteomes" id="UP000199354"/>
    </source>
</evidence>
<feature type="transmembrane region" description="Helical" evidence="1">
    <location>
        <begin position="133"/>
        <end position="151"/>
    </location>
</feature>
<dbReference type="RefSeq" id="WP_091147258.1">
    <property type="nucleotide sequence ID" value="NZ_FMVF01000040.1"/>
</dbReference>
<dbReference type="AlphaFoldDB" id="A0A1G5KHV7"/>
<name>A0A1G5KHV7_9FLAO</name>
<feature type="transmembrane region" description="Helical" evidence="1">
    <location>
        <begin position="172"/>
        <end position="198"/>
    </location>
</feature>
<reference evidence="2 3" key="1">
    <citation type="submission" date="2016-10" db="EMBL/GenBank/DDBJ databases">
        <authorList>
            <person name="de Groot N.N."/>
        </authorList>
    </citation>
    <scope>NUCLEOTIDE SEQUENCE [LARGE SCALE GENOMIC DNA]</scope>
    <source>
        <strain evidence="2 3">CGMCC 1.7031</strain>
    </source>
</reference>
<keyword evidence="1" id="KW-0812">Transmembrane</keyword>
<accession>A0A1G5KHV7</accession>
<dbReference type="EMBL" id="FMVF01000040">
    <property type="protein sequence ID" value="SCZ00192.1"/>
    <property type="molecule type" value="Genomic_DNA"/>
</dbReference>
<feature type="transmembrane region" description="Helical" evidence="1">
    <location>
        <begin position="299"/>
        <end position="318"/>
    </location>
</feature>
<evidence type="ECO:0008006" key="4">
    <source>
        <dbReference type="Google" id="ProtNLM"/>
    </source>
</evidence>
<proteinExistence type="predicted"/>
<keyword evidence="3" id="KW-1185">Reference proteome</keyword>
<feature type="transmembrane region" description="Helical" evidence="1">
    <location>
        <begin position="247"/>
        <end position="265"/>
    </location>
</feature>
<feature type="transmembrane region" description="Helical" evidence="1">
    <location>
        <begin position="50"/>
        <end position="72"/>
    </location>
</feature>
<keyword evidence="1" id="KW-0472">Membrane</keyword>
<evidence type="ECO:0000256" key="1">
    <source>
        <dbReference type="SAM" id="Phobius"/>
    </source>
</evidence>
<protein>
    <recommendedName>
        <fullName evidence="4">DUF1772 domain-containing protein</fullName>
    </recommendedName>
</protein>
<gene>
    <name evidence="2" type="ORF">SAMN02927903_03320</name>
</gene>
<feature type="transmembrane region" description="Helical" evidence="1">
    <location>
        <begin position="81"/>
        <end position="102"/>
    </location>
</feature>
<evidence type="ECO:0000313" key="2">
    <source>
        <dbReference type="EMBL" id="SCZ00192.1"/>
    </source>
</evidence>
<dbReference type="Proteomes" id="UP000199354">
    <property type="component" value="Unassembled WGS sequence"/>
</dbReference>